<proteinExistence type="inferred from homology"/>
<dbReference type="PANTHER" id="PTHR42898:SF79">
    <property type="entry name" value="NAD(P)-BINDING ROSSMANN-FOLD PROTEIN"/>
    <property type="match status" value="1"/>
</dbReference>
<comment type="caution">
    <text evidence="4">The sequence shown here is derived from an EMBL/GenBank/DDBJ whole genome shotgun (WGS) entry which is preliminary data.</text>
</comment>
<evidence type="ECO:0000313" key="4">
    <source>
        <dbReference type="EMBL" id="KAK4791536.1"/>
    </source>
</evidence>
<dbReference type="SUPFAM" id="SSF51735">
    <property type="entry name" value="NAD(P)-binding Rossmann-fold domains"/>
    <property type="match status" value="1"/>
</dbReference>
<dbReference type="EMBL" id="JAXQNO010000009">
    <property type="protein sequence ID" value="KAK4791536.1"/>
    <property type="molecule type" value="Genomic_DNA"/>
</dbReference>
<dbReference type="InterPro" id="IPR002347">
    <property type="entry name" value="SDR_fam"/>
</dbReference>
<sequence>MAPHQQNKWSLHGMTALVTGGTRGIGHAVVEELAGLGASVYTCTFDEVELQECLDKWKANGLEVAGSVCDVTSRSEREKLMEDVSRFFNAKLNILVNNVGTNIFKPTVEYTSEDFKFMMSTNLESAYHISQLGHPLLKGSGLGNIVFLSSVAGLTSVGVGSLYGVTKGALNQLTKNLACEWANDNIRVNAVAPSFIRTPLTVPYLSDEKFLEKLVKRTPFGRPGEPEEVASLVAFLCMTASSYMTGQTICIDGGFSVYGISFP</sequence>
<dbReference type="PANTHER" id="PTHR42898">
    <property type="entry name" value="TROPINONE REDUCTASE"/>
    <property type="match status" value="1"/>
</dbReference>
<keyword evidence="2" id="KW-0560">Oxidoreductase</keyword>
<keyword evidence="1" id="KW-0521">NADP</keyword>
<keyword evidence="5" id="KW-1185">Reference proteome</keyword>
<dbReference type="InterPro" id="IPR036291">
    <property type="entry name" value="NAD(P)-bd_dom_sf"/>
</dbReference>
<dbReference type="AlphaFoldDB" id="A0AAN7R8T4"/>
<dbReference type="InterPro" id="IPR020904">
    <property type="entry name" value="Sc_DH/Rdtase_CS"/>
</dbReference>
<dbReference type="Proteomes" id="UP001346149">
    <property type="component" value="Unassembled WGS sequence"/>
</dbReference>
<dbReference type="Gene3D" id="3.40.50.720">
    <property type="entry name" value="NAD(P)-binding Rossmann-like Domain"/>
    <property type="match status" value="1"/>
</dbReference>
<dbReference type="PRINTS" id="PR00080">
    <property type="entry name" value="SDRFAMILY"/>
</dbReference>
<dbReference type="InterPro" id="IPR045000">
    <property type="entry name" value="TR"/>
</dbReference>
<evidence type="ECO:0000313" key="5">
    <source>
        <dbReference type="Proteomes" id="UP001346149"/>
    </source>
</evidence>
<gene>
    <name evidence="4" type="ORF">SAY86_031949</name>
</gene>
<protein>
    <submittedName>
        <fullName evidence="4">Uncharacterized protein</fullName>
    </submittedName>
</protein>
<dbReference type="FunFam" id="3.40.50.720:FF:000084">
    <property type="entry name" value="Short-chain dehydrogenase reductase"/>
    <property type="match status" value="1"/>
</dbReference>
<evidence type="ECO:0000256" key="1">
    <source>
        <dbReference type="ARBA" id="ARBA00022857"/>
    </source>
</evidence>
<comment type="similarity">
    <text evidence="3">Belongs to the short-chain dehydrogenases/reductases (SDR) family. SDR65C subfamily.</text>
</comment>
<reference evidence="4 5" key="1">
    <citation type="journal article" date="2023" name="Hortic Res">
        <title>Pangenome of water caltrop reveals structural variations and asymmetric subgenome divergence after allopolyploidization.</title>
        <authorList>
            <person name="Zhang X."/>
            <person name="Chen Y."/>
            <person name="Wang L."/>
            <person name="Yuan Y."/>
            <person name="Fang M."/>
            <person name="Shi L."/>
            <person name="Lu R."/>
            <person name="Comes H.P."/>
            <person name="Ma Y."/>
            <person name="Chen Y."/>
            <person name="Huang G."/>
            <person name="Zhou Y."/>
            <person name="Zheng Z."/>
            <person name="Qiu Y."/>
        </authorList>
    </citation>
    <scope>NUCLEOTIDE SEQUENCE [LARGE SCALE GENOMIC DNA]</scope>
    <source>
        <strain evidence="4">F231</strain>
    </source>
</reference>
<evidence type="ECO:0000256" key="3">
    <source>
        <dbReference type="ARBA" id="ARBA00025714"/>
    </source>
</evidence>
<evidence type="ECO:0000256" key="2">
    <source>
        <dbReference type="ARBA" id="ARBA00023002"/>
    </source>
</evidence>
<accession>A0AAN7R8T4</accession>
<name>A0AAN7R8T4_TRANT</name>
<dbReference type="PROSITE" id="PS00061">
    <property type="entry name" value="ADH_SHORT"/>
    <property type="match status" value="1"/>
</dbReference>
<dbReference type="Pfam" id="PF13561">
    <property type="entry name" value="adh_short_C2"/>
    <property type="match status" value="1"/>
</dbReference>
<organism evidence="4 5">
    <name type="scientific">Trapa natans</name>
    <name type="common">Water chestnut</name>
    <dbReference type="NCBI Taxonomy" id="22666"/>
    <lineage>
        <taxon>Eukaryota</taxon>
        <taxon>Viridiplantae</taxon>
        <taxon>Streptophyta</taxon>
        <taxon>Embryophyta</taxon>
        <taxon>Tracheophyta</taxon>
        <taxon>Spermatophyta</taxon>
        <taxon>Magnoliopsida</taxon>
        <taxon>eudicotyledons</taxon>
        <taxon>Gunneridae</taxon>
        <taxon>Pentapetalae</taxon>
        <taxon>rosids</taxon>
        <taxon>malvids</taxon>
        <taxon>Myrtales</taxon>
        <taxon>Lythraceae</taxon>
        <taxon>Trapa</taxon>
    </lineage>
</organism>
<dbReference type="GO" id="GO:0016491">
    <property type="term" value="F:oxidoreductase activity"/>
    <property type="evidence" value="ECO:0007669"/>
    <property type="project" value="UniProtKB-KW"/>
</dbReference>
<dbReference type="PRINTS" id="PR00081">
    <property type="entry name" value="GDHRDH"/>
</dbReference>